<feature type="domain" description="Alpha-D-phosphohexomutase alpha/beta/alpha" evidence="10">
    <location>
        <begin position="323"/>
        <end position="442"/>
    </location>
</feature>
<name>A0A9X1V0K6_9FLAO</name>
<dbReference type="GO" id="GO:0006166">
    <property type="term" value="P:purine ribonucleoside salvage"/>
    <property type="evidence" value="ECO:0007669"/>
    <property type="project" value="TreeGrafter"/>
</dbReference>
<evidence type="ECO:0000259" key="9">
    <source>
        <dbReference type="Pfam" id="PF02879"/>
    </source>
</evidence>
<dbReference type="EMBL" id="JAJSON010000025">
    <property type="protein sequence ID" value="MCG9972658.1"/>
    <property type="molecule type" value="Genomic_DNA"/>
</dbReference>
<evidence type="ECO:0000259" key="10">
    <source>
        <dbReference type="Pfam" id="PF02880"/>
    </source>
</evidence>
<evidence type="ECO:0000256" key="7">
    <source>
        <dbReference type="RuleBase" id="RU004326"/>
    </source>
</evidence>
<dbReference type="PANTHER" id="PTHR45745">
    <property type="entry name" value="PHOSPHOMANNOMUTASE 45A"/>
    <property type="match status" value="1"/>
</dbReference>
<organism evidence="11 12">
    <name type="scientific">Christiangramia crocea</name>
    <dbReference type="NCBI Taxonomy" id="2904124"/>
    <lineage>
        <taxon>Bacteria</taxon>
        <taxon>Pseudomonadati</taxon>
        <taxon>Bacteroidota</taxon>
        <taxon>Flavobacteriia</taxon>
        <taxon>Flavobacteriales</taxon>
        <taxon>Flavobacteriaceae</taxon>
        <taxon>Christiangramia</taxon>
    </lineage>
</organism>
<dbReference type="Pfam" id="PF02878">
    <property type="entry name" value="PGM_PMM_I"/>
    <property type="match status" value="1"/>
</dbReference>
<proteinExistence type="inferred from homology"/>
<comment type="cofactor">
    <cofactor evidence="1">
        <name>Mg(2+)</name>
        <dbReference type="ChEBI" id="CHEBI:18420"/>
    </cofactor>
</comment>
<feature type="domain" description="Alpha-D-phosphohexomutase alpha/beta/alpha" evidence="9">
    <location>
        <begin position="219"/>
        <end position="311"/>
    </location>
</feature>
<evidence type="ECO:0000256" key="2">
    <source>
        <dbReference type="ARBA" id="ARBA00010231"/>
    </source>
</evidence>
<keyword evidence="3" id="KW-0597">Phosphoprotein</keyword>
<dbReference type="CDD" id="cd05799">
    <property type="entry name" value="PGM2"/>
    <property type="match status" value="1"/>
</dbReference>
<dbReference type="SUPFAM" id="SSF53738">
    <property type="entry name" value="Phosphoglucomutase, first 3 domains"/>
    <property type="match status" value="3"/>
</dbReference>
<dbReference type="Gene3D" id="3.30.310.50">
    <property type="entry name" value="Alpha-D-phosphohexomutase, C-terminal domain"/>
    <property type="match status" value="1"/>
</dbReference>
<protein>
    <submittedName>
        <fullName evidence="11">Phospho-sugar mutase</fullName>
    </submittedName>
</protein>
<comment type="caution">
    <text evidence="11">The sequence shown here is derived from an EMBL/GenBank/DDBJ whole genome shotgun (WGS) entry which is preliminary data.</text>
</comment>
<feature type="domain" description="Alpha-D-phosphohexomutase alpha/beta/alpha" evidence="8">
    <location>
        <begin position="48"/>
        <end position="185"/>
    </location>
</feature>
<dbReference type="InterPro" id="IPR005844">
    <property type="entry name" value="A-D-PHexomutase_a/b/a-I"/>
</dbReference>
<evidence type="ECO:0000313" key="11">
    <source>
        <dbReference type="EMBL" id="MCG9972658.1"/>
    </source>
</evidence>
<evidence type="ECO:0000259" key="8">
    <source>
        <dbReference type="Pfam" id="PF02878"/>
    </source>
</evidence>
<evidence type="ECO:0000256" key="6">
    <source>
        <dbReference type="ARBA" id="ARBA00023235"/>
    </source>
</evidence>
<evidence type="ECO:0000256" key="4">
    <source>
        <dbReference type="ARBA" id="ARBA00022723"/>
    </source>
</evidence>
<sequence>MATVNPDILKKAKTWLTDIFDNETKSEINRLIEENPKELEESFYKNVEFGTGGMRGVMGVGTNRINKYTLGKNTQGLSDYLKKSFPDKEIKVAIAYDCRNNSQKLAKVVADVFSANGIRVFLFSELRPTPELSFAVRKLDCQCGIVLTASHNPPEYNGYKVYWEDGGQLVPPQDTELVDTINNLEYSAVNFNAKEELIEKIDTEVDQAFAEASVENGSFDISAKARENLKVVFTSLHGTSITMVPEVLNKAGFSNVFLVEEQKKPDGNFPTVKSPNPEEPEALKMALELAEKQNADIVIGTDPDCDRLGVAVRDLDGKMILLNGNQTMLVMTWFLLEQWKKERKIKGKEFVASTIVSTPMLKNLVEDYGVQYMEVLTGFKWIAKLIKDHPELDFIGGGEESFGYMVGDFVRDKDAVTATLLACEIAAQLKAEGNSFYNKLLELYAKYGLYREELISLVKKGIEGEKEIKQMLIDLRENPWEEIDGEKVVLVEDYKTSVAKNVQDHNEQRIDIPKSNVLIYYTENGTKIAARPSGTEPKIKFYISVNTELSSAEDYTEENKKLSDKIARIKQELKLG</sequence>
<keyword evidence="4 7" id="KW-0479">Metal-binding</keyword>
<dbReference type="Gene3D" id="3.40.120.10">
    <property type="entry name" value="Alpha-D-Glucose-1,6-Bisphosphate, subunit A, domain 3"/>
    <property type="match status" value="3"/>
</dbReference>
<gene>
    <name evidence="11" type="ORF">LU635_13500</name>
</gene>
<dbReference type="InterPro" id="IPR016055">
    <property type="entry name" value="A-D-PHexomutase_a/b/a-I/II/III"/>
</dbReference>
<reference evidence="11" key="1">
    <citation type="submission" date="2021-12" db="EMBL/GenBank/DDBJ databases">
        <title>Description of Gramella crocea sp. nov., a new bacterium isolated from activated sludge.</title>
        <authorList>
            <person name="Zhang X."/>
        </authorList>
    </citation>
    <scope>NUCLEOTIDE SEQUENCE</scope>
    <source>
        <strain evidence="11">YB25</strain>
    </source>
</reference>
<keyword evidence="6" id="KW-0413">Isomerase</keyword>
<evidence type="ECO:0000313" key="12">
    <source>
        <dbReference type="Proteomes" id="UP001139344"/>
    </source>
</evidence>
<dbReference type="GO" id="GO:0000287">
    <property type="term" value="F:magnesium ion binding"/>
    <property type="evidence" value="ECO:0007669"/>
    <property type="project" value="InterPro"/>
</dbReference>
<comment type="similarity">
    <text evidence="2 7">Belongs to the phosphohexose mutase family.</text>
</comment>
<dbReference type="PRINTS" id="PR00509">
    <property type="entry name" value="PGMPMM"/>
</dbReference>
<dbReference type="GO" id="GO:0005975">
    <property type="term" value="P:carbohydrate metabolic process"/>
    <property type="evidence" value="ECO:0007669"/>
    <property type="project" value="InterPro"/>
</dbReference>
<dbReference type="InterPro" id="IPR005846">
    <property type="entry name" value="A-D-PHexomutase_a/b/a-III"/>
</dbReference>
<keyword evidence="12" id="KW-1185">Reference proteome</keyword>
<evidence type="ECO:0000256" key="3">
    <source>
        <dbReference type="ARBA" id="ARBA00022553"/>
    </source>
</evidence>
<dbReference type="Pfam" id="PF02879">
    <property type="entry name" value="PGM_PMM_II"/>
    <property type="match status" value="1"/>
</dbReference>
<dbReference type="GO" id="GO:0008973">
    <property type="term" value="F:phosphopentomutase activity"/>
    <property type="evidence" value="ECO:0007669"/>
    <property type="project" value="TreeGrafter"/>
</dbReference>
<dbReference type="Pfam" id="PF02880">
    <property type="entry name" value="PGM_PMM_III"/>
    <property type="match status" value="1"/>
</dbReference>
<dbReference type="Proteomes" id="UP001139344">
    <property type="component" value="Unassembled WGS sequence"/>
</dbReference>
<keyword evidence="5 7" id="KW-0460">Magnesium</keyword>
<dbReference type="AlphaFoldDB" id="A0A9X1V0K6"/>
<dbReference type="InterPro" id="IPR005845">
    <property type="entry name" value="A-D-PHexomutase_a/b/a-II"/>
</dbReference>
<dbReference type="PROSITE" id="PS00710">
    <property type="entry name" value="PGM_PMM"/>
    <property type="match status" value="1"/>
</dbReference>
<dbReference type="InterPro" id="IPR036900">
    <property type="entry name" value="A-D-PHexomutase_C_sf"/>
</dbReference>
<dbReference type="SUPFAM" id="SSF55957">
    <property type="entry name" value="Phosphoglucomutase, C-terminal domain"/>
    <property type="match status" value="1"/>
</dbReference>
<dbReference type="InterPro" id="IPR005841">
    <property type="entry name" value="Alpha-D-phosphohexomutase_SF"/>
</dbReference>
<dbReference type="RefSeq" id="WP_240100250.1">
    <property type="nucleotide sequence ID" value="NZ_JAJSON010000025.1"/>
</dbReference>
<accession>A0A9X1V0K6</accession>
<dbReference type="PANTHER" id="PTHR45745:SF1">
    <property type="entry name" value="PHOSPHOGLUCOMUTASE 2B-RELATED"/>
    <property type="match status" value="1"/>
</dbReference>
<evidence type="ECO:0000256" key="1">
    <source>
        <dbReference type="ARBA" id="ARBA00001946"/>
    </source>
</evidence>
<dbReference type="InterPro" id="IPR016066">
    <property type="entry name" value="A-D-PHexomutase_CS"/>
</dbReference>
<evidence type="ECO:0000256" key="5">
    <source>
        <dbReference type="ARBA" id="ARBA00022842"/>
    </source>
</evidence>